<keyword evidence="10" id="KW-0325">Glycoprotein</keyword>
<gene>
    <name evidence="16" type="primary">APOH</name>
</gene>
<evidence type="ECO:0000256" key="3">
    <source>
        <dbReference type="ARBA" id="ARBA00020104"/>
    </source>
</evidence>
<keyword evidence="6" id="KW-0358">Heparin-binding</keyword>
<dbReference type="GO" id="GO:0042627">
    <property type="term" value="C:chylomicron"/>
    <property type="evidence" value="ECO:0007669"/>
    <property type="project" value="Ensembl"/>
</dbReference>
<dbReference type="GO" id="GO:0034372">
    <property type="term" value="P:very-low-density lipoprotein particle remodeling"/>
    <property type="evidence" value="ECO:0007669"/>
    <property type="project" value="Ensembl"/>
</dbReference>
<dbReference type="Pfam" id="PF00084">
    <property type="entry name" value="Sushi"/>
    <property type="match status" value="3"/>
</dbReference>
<dbReference type="FunFam" id="2.10.70.10:FF:000096">
    <property type="entry name" value="Beta-2-glycoprotein 1"/>
    <property type="match status" value="1"/>
</dbReference>
<dbReference type="FunFam" id="2.10.70.10:FF:000091">
    <property type="entry name" value="Beta-2-glycoprotein 1"/>
    <property type="match status" value="1"/>
</dbReference>
<comment type="function">
    <text evidence="1">Binds to various kinds of negatively charged substances such as heparin, phospholipids, and dextran sulfate. May prevent activation of the intrinsic blood coagulation cascade by binding to phospholipids on the surface of damaged cells.</text>
</comment>
<feature type="disulfide bond" evidence="13">
    <location>
        <begin position="110"/>
        <end position="137"/>
    </location>
</feature>
<dbReference type="Ensembl" id="ENSMNET00000043248.1">
    <property type="protein sequence ID" value="ENSMNEP00000019008.1"/>
    <property type="gene ID" value="ENSMNEG00000033403.1"/>
</dbReference>
<dbReference type="GO" id="GO:0030195">
    <property type="term" value="P:negative regulation of blood coagulation"/>
    <property type="evidence" value="ECO:0007669"/>
    <property type="project" value="Ensembl"/>
</dbReference>
<dbReference type="Pfam" id="PF09014">
    <property type="entry name" value="Sushi_2"/>
    <property type="match status" value="1"/>
</dbReference>
<keyword evidence="8" id="KW-0677">Repeat</keyword>
<feature type="domain" description="Sushi" evidence="15">
    <location>
        <begin position="82"/>
        <end position="139"/>
    </location>
</feature>
<dbReference type="InterPro" id="IPR000436">
    <property type="entry name" value="Sushi_SCR_CCP_dom"/>
</dbReference>
<keyword evidence="4" id="KW-0964">Secreted</keyword>
<keyword evidence="17" id="KW-1185">Reference proteome</keyword>
<dbReference type="GO" id="GO:0007597">
    <property type="term" value="P:blood coagulation, intrinsic pathway"/>
    <property type="evidence" value="ECO:0007669"/>
    <property type="project" value="Ensembl"/>
</dbReference>
<dbReference type="GO" id="GO:0016525">
    <property type="term" value="P:negative regulation of angiogenesis"/>
    <property type="evidence" value="ECO:0007669"/>
    <property type="project" value="Ensembl"/>
</dbReference>
<dbReference type="GO" id="GO:0033033">
    <property type="term" value="P:negative regulation of myeloid cell apoptotic process"/>
    <property type="evidence" value="ECO:0007669"/>
    <property type="project" value="Ensembl"/>
</dbReference>
<evidence type="ECO:0000256" key="12">
    <source>
        <dbReference type="ARBA" id="ARBA00033414"/>
    </source>
</evidence>
<evidence type="ECO:0000313" key="16">
    <source>
        <dbReference type="Ensembl" id="ENSMNEP00000019008.1"/>
    </source>
</evidence>
<dbReference type="GO" id="GO:0035473">
    <property type="term" value="F:lipase binding"/>
    <property type="evidence" value="ECO:0007669"/>
    <property type="project" value="Ensembl"/>
</dbReference>
<dbReference type="GO" id="GO:0005543">
    <property type="term" value="F:phospholipid binding"/>
    <property type="evidence" value="ECO:0007669"/>
    <property type="project" value="Ensembl"/>
</dbReference>
<evidence type="ECO:0000256" key="7">
    <source>
        <dbReference type="ARBA" id="ARBA00022729"/>
    </source>
</evidence>
<dbReference type="FunFam" id="2.10.70.10:FF:000083">
    <property type="entry name" value="Beta-2-glycoprotein 1"/>
    <property type="match status" value="1"/>
</dbReference>
<evidence type="ECO:0000259" key="15">
    <source>
        <dbReference type="PROSITE" id="PS50923"/>
    </source>
</evidence>
<evidence type="ECO:0000256" key="2">
    <source>
        <dbReference type="ARBA" id="ARBA00004613"/>
    </source>
</evidence>
<protein>
    <recommendedName>
        <fullName evidence="3">Beta-2-glycoprotein 1</fullName>
    </recommendedName>
    <alternativeName>
        <fullName evidence="11">Apolipoprotein H</fullName>
    </alternativeName>
    <alternativeName>
        <fullName evidence="12">Beta-2-glycoprotein I</fullName>
    </alternativeName>
</protein>
<evidence type="ECO:0000256" key="14">
    <source>
        <dbReference type="SAM" id="SignalP"/>
    </source>
</evidence>
<evidence type="ECO:0000256" key="13">
    <source>
        <dbReference type="PROSITE-ProRule" id="PRU00302"/>
    </source>
</evidence>
<dbReference type="GO" id="GO:0001937">
    <property type="term" value="P:negative regulation of endothelial cell proliferation"/>
    <property type="evidence" value="ECO:0007669"/>
    <property type="project" value="Ensembl"/>
</dbReference>
<dbReference type="GO" id="GO:0042802">
    <property type="term" value="F:identical protein binding"/>
    <property type="evidence" value="ECO:0007669"/>
    <property type="project" value="Ensembl"/>
</dbReference>
<dbReference type="CDD" id="cd00033">
    <property type="entry name" value="CCP"/>
    <property type="match status" value="3"/>
</dbReference>
<dbReference type="GO" id="GO:0010596">
    <property type="term" value="P:negative regulation of endothelial cell migration"/>
    <property type="evidence" value="ECO:0007669"/>
    <property type="project" value="Ensembl"/>
</dbReference>
<dbReference type="GO" id="GO:0034392">
    <property type="term" value="P:negative regulation of smooth muscle cell apoptotic process"/>
    <property type="evidence" value="ECO:0007669"/>
    <property type="project" value="Ensembl"/>
</dbReference>
<reference evidence="16" key="1">
    <citation type="submission" date="2025-08" db="UniProtKB">
        <authorList>
            <consortium name="Ensembl"/>
        </authorList>
    </citation>
    <scope>IDENTIFICATION</scope>
</reference>
<evidence type="ECO:0000256" key="1">
    <source>
        <dbReference type="ARBA" id="ARBA00003651"/>
    </source>
</evidence>
<feature type="chain" id="PRO_5014326113" description="Beta-2-glycoprotein 1" evidence="14">
    <location>
        <begin position="20"/>
        <end position="342"/>
    </location>
</feature>
<evidence type="ECO:0000256" key="4">
    <source>
        <dbReference type="ARBA" id="ARBA00022525"/>
    </source>
</evidence>
<proteinExistence type="predicted"/>
<dbReference type="GO" id="GO:0031639">
    <property type="term" value="P:plasminogen activation"/>
    <property type="evidence" value="ECO:0007669"/>
    <property type="project" value="Ensembl"/>
</dbReference>
<evidence type="ECO:0000256" key="10">
    <source>
        <dbReference type="ARBA" id="ARBA00023180"/>
    </source>
</evidence>
<dbReference type="GO" id="GO:0060230">
    <property type="term" value="F:lipoprotein lipase activator activity"/>
    <property type="evidence" value="ECO:0007669"/>
    <property type="project" value="Ensembl"/>
</dbReference>
<feature type="signal peptide" evidence="14">
    <location>
        <begin position="1"/>
        <end position="19"/>
    </location>
</feature>
<dbReference type="GO" id="GO:0034364">
    <property type="term" value="C:high-density lipoprotein particle"/>
    <property type="evidence" value="ECO:0007669"/>
    <property type="project" value="Ensembl"/>
</dbReference>
<dbReference type="SMART" id="SM00032">
    <property type="entry name" value="CCP"/>
    <property type="match status" value="3"/>
</dbReference>
<evidence type="ECO:0000256" key="6">
    <source>
        <dbReference type="ARBA" id="ARBA00022674"/>
    </source>
</evidence>
<keyword evidence="7 14" id="KW-0732">Signal</keyword>
<dbReference type="InterPro" id="IPR035976">
    <property type="entry name" value="Sushi/SCR/CCP_sf"/>
</dbReference>
<dbReference type="PANTHER" id="PTHR19325">
    <property type="entry name" value="COMPLEMENT COMPONENT-RELATED SUSHI DOMAIN-CONTAINING"/>
    <property type="match status" value="1"/>
</dbReference>
<dbReference type="SUPFAM" id="SSF57535">
    <property type="entry name" value="Complement control module/SCR domain"/>
    <property type="match status" value="4"/>
</dbReference>
<dbReference type="STRING" id="9545.ENSMNEP00000019008"/>
<dbReference type="GO" id="GO:0034371">
    <property type="term" value="P:chylomicron remodeling"/>
    <property type="evidence" value="ECO:0007669"/>
    <property type="project" value="Ensembl"/>
</dbReference>
<evidence type="ECO:0000256" key="11">
    <source>
        <dbReference type="ARBA" id="ARBA00029855"/>
    </source>
</evidence>
<feature type="domain" description="Sushi" evidence="15">
    <location>
        <begin position="140"/>
        <end position="202"/>
    </location>
</feature>
<organism evidence="16 17">
    <name type="scientific">Macaca nemestrina</name>
    <name type="common">Pig-tailed macaque</name>
    <dbReference type="NCBI Taxonomy" id="9545"/>
    <lineage>
        <taxon>Eukaryota</taxon>
        <taxon>Metazoa</taxon>
        <taxon>Chordata</taxon>
        <taxon>Craniata</taxon>
        <taxon>Vertebrata</taxon>
        <taxon>Euteleostomi</taxon>
        <taxon>Mammalia</taxon>
        <taxon>Eutheria</taxon>
        <taxon>Euarchontoglires</taxon>
        <taxon>Primates</taxon>
        <taxon>Haplorrhini</taxon>
        <taxon>Catarrhini</taxon>
        <taxon>Cercopithecidae</taxon>
        <taxon>Cercopithecinae</taxon>
        <taxon>Macaca</taxon>
    </lineage>
</organism>
<evidence type="ECO:0000256" key="9">
    <source>
        <dbReference type="ARBA" id="ARBA00023157"/>
    </source>
</evidence>
<dbReference type="InterPro" id="IPR050350">
    <property type="entry name" value="Compl-Cell_Adhes-Reg"/>
</dbReference>
<dbReference type="GO" id="GO:0051918">
    <property type="term" value="P:negative regulation of fibrinolysis"/>
    <property type="evidence" value="ECO:0007669"/>
    <property type="project" value="Ensembl"/>
</dbReference>
<dbReference type="Gene3D" id="2.10.70.10">
    <property type="entry name" value="Complement Module, domain 1"/>
    <property type="match status" value="4"/>
</dbReference>
<dbReference type="Bgee" id="ENSMNEG00000033403">
    <property type="expression patterns" value="Expressed in liver and 4 other cell types or tissues"/>
</dbReference>
<comment type="caution">
    <text evidence="13">Lacks conserved residue(s) required for the propagation of feature annotation.</text>
</comment>
<dbReference type="InterPro" id="IPR015104">
    <property type="entry name" value="Sushi_2"/>
</dbReference>
<reference evidence="16" key="2">
    <citation type="submission" date="2025-09" db="UniProtKB">
        <authorList>
            <consortium name="Ensembl"/>
        </authorList>
    </citation>
    <scope>IDENTIFICATION</scope>
</reference>
<accession>A0A2K6C5R8</accession>
<evidence type="ECO:0000256" key="8">
    <source>
        <dbReference type="ARBA" id="ARBA00022737"/>
    </source>
</evidence>
<feature type="domain" description="Sushi" evidence="15">
    <location>
        <begin position="21"/>
        <end position="81"/>
    </location>
</feature>
<dbReference type="Proteomes" id="UP000233120">
    <property type="component" value="Unassembled WGS sequence"/>
</dbReference>
<dbReference type="GeneTree" id="ENSGT00940000157228"/>
<feature type="disulfide bond" evidence="13">
    <location>
        <begin position="23"/>
        <end position="66"/>
    </location>
</feature>
<evidence type="ECO:0000313" key="17">
    <source>
        <dbReference type="Proteomes" id="UP000233120"/>
    </source>
</evidence>
<dbReference type="GO" id="GO:0034361">
    <property type="term" value="C:very-low-density lipoprotein particle"/>
    <property type="evidence" value="ECO:0007669"/>
    <property type="project" value="Ensembl"/>
</dbReference>
<keyword evidence="5 13" id="KW-0768">Sushi</keyword>
<dbReference type="PROSITE" id="PS50923">
    <property type="entry name" value="SUSHI"/>
    <property type="match status" value="3"/>
</dbReference>
<evidence type="ECO:0000256" key="5">
    <source>
        <dbReference type="ARBA" id="ARBA00022659"/>
    </source>
</evidence>
<dbReference type="GO" id="GO:0009986">
    <property type="term" value="C:cell surface"/>
    <property type="evidence" value="ECO:0007669"/>
    <property type="project" value="Ensembl"/>
</dbReference>
<name>A0A2K6C5R8_MACNE</name>
<dbReference type="GO" id="GO:0090208">
    <property type="term" value="P:positive regulation of triglyceride metabolic process"/>
    <property type="evidence" value="ECO:0007669"/>
    <property type="project" value="Ensembl"/>
</dbReference>
<sequence length="342" mass="38443">MISPVLILFSSFLCHVAIAGRTCPKPDDLPFSIVVPLKTFYEPGEEITYSCKPGYVSRGGMRRFICPLTGMWPINTLKCTPRVCPFAGILENGAVRYTTFEYPNTINFSCNTGFYLNGANSAKCTEEGQWSPGIPVCAPITCPPPSVPMFATLRVYKPSAGNNSFYQDTAVFECLPQHAMFGNDTITCTTHGNWTKLPECRGKYQTMDLVNYPAKPVLYYKDKSHIWLPWMDHFPGWPRRNRSTKLGNWSAMPIFSLSASCKVPVKKATVVYQGERVKIQEKFKNGMLHGDKVSFFCKNKEKKCSYTEDAQCIDGTIEVPKCFKEHSSLAFWKTDASDVKPC</sequence>
<dbReference type="AlphaFoldDB" id="A0A2K6C5R8"/>
<dbReference type="GO" id="GO:0008201">
    <property type="term" value="F:heparin binding"/>
    <property type="evidence" value="ECO:0007669"/>
    <property type="project" value="UniProtKB-KW"/>
</dbReference>
<dbReference type="PANTHER" id="PTHR19325:SF560">
    <property type="entry name" value="SUSHI, VON WILLEBRAND FACTOR TYPE A, EGF AND PENTRAXIN DOMAIN-CONTAINING PROTEIN 1"/>
    <property type="match status" value="1"/>
</dbReference>
<comment type="subcellular location">
    <subcellularLocation>
        <location evidence="2">Secreted</location>
    </subcellularLocation>
</comment>
<keyword evidence="9 13" id="KW-1015">Disulfide bond</keyword>